<dbReference type="AlphaFoldDB" id="A0AAP9DVS2"/>
<evidence type="ECO:0000313" key="10">
    <source>
        <dbReference type="EMBL" id="QDM44820.1"/>
    </source>
</evidence>
<evidence type="ECO:0000256" key="2">
    <source>
        <dbReference type="ARBA" id="ARBA00022448"/>
    </source>
</evidence>
<keyword evidence="6 7" id="KW-0472">Membrane</keyword>
<comment type="similarity">
    <text evidence="7">Belongs to the binding-protein-dependent transport system permease family.</text>
</comment>
<dbReference type="InterPro" id="IPR035906">
    <property type="entry name" value="MetI-like_sf"/>
</dbReference>
<feature type="transmembrane region" description="Helical" evidence="7">
    <location>
        <begin position="116"/>
        <end position="138"/>
    </location>
</feature>
<protein>
    <submittedName>
        <fullName evidence="10">Carbohydrate ABC transporter permease</fullName>
    </submittedName>
</protein>
<dbReference type="SUPFAM" id="SSF161098">
    <property type="entry name" value="MetI-like"/>
    <property type="match status" value="1"/>
</dbReference>
<evidence type="ECO:0000259" key="8">
    <source>
        <dbReference type="PROSITE" id="PS50928"/>
    </source>
</evidence>
<keyword evidence="5 7" id="KW-1133">Transmembrane helix</keyword>
<dbReference type="Gene3D" id="1.10.3720.10">
    <property type="entry name" value="MetI-like"/>
    <property type="match status" value="1"/>
</dbReference>
<evidence type="ECO:0000313" key="11">
    <source>
        <dbReference type="Proteomes" id="UP000315377"/>
    </source>
</evidence>
<name>A0AAP9DVS2_PANTH</name>
<dbReference type="GO" id="GO:0005886">
    <property type="term" value="C:plasma membrane"/>
    <property type="evidence" value="ECO:0007669"/>
    <property type="project" value="UniProtKB-SubCell"/>
</dbReference>
<evidence type="ECO:0000256" key="3">
    <source>
        <dbReference type="ARBA" id="ARBA00022475"/>
    </source>
</evidence>
<keyword evidence="12" id="KW-1185">Reference proteome</keyword>
<reference evidence="9 12" key="2">
    <citation type="submission" date="2022-05" db="EMBL/GenBank/DDBJ databases">
        <title>Genome Sequencing of Bee-Associated Microbes.</title>
        <authorList>
            <person name="Dunlap C."/>
        </authorList>
    </citation>
    <scope>NUCLEOTIDE SEQUENCE [LARGE SCALE GENOMIC DNA]</scope>
    <source>
        <strain evidence="9 12">NRRL B-14613</strain>
    </source>
</reference>
<dbReference type="RefSeq" id="WP_087440411.1">
    <property type="nucleotide sequence ID" value="NZ_CABMNB010000005.1"/>
</dbReference>
<evidence type="ECO:0000313" key="9">
    <source>
        <dbReference type="EMBL" id="MCY9609565.1"/>
    </source>
</evidence>
<sequence length="282" mass="31376">MQNTRTKTGRELAVNVMKYSVMIISCLIILLPIVVVFFGSFKTHAEFYDSNPLAPPASFLNFDNYKAVFVEGKLLTGFINTAIIMVISLTGSILSGTTIAYVFSRFQFRGKKILQNMFLFAALVPGVTMQVTVFQVINQLGAFNTLMAPILLYIGTDIMAIYIFMQFIDSISKDLDEAALIEGASYFRVFFKIILPLLKPAIVTIIIISGTTIYNDFYTAFLYMPSADLATISTSLFNFKGPYASSWEIILAGIIVVMFPMLIVFLTLQKYIYNGLTAGSVK</sequence>
<comment type="subcellular location">
    <subcellularLocation>
        <location evidence="1 7">Cell membrane</location>
        <topology evidence="1 7">Multi-pass membrane protein</topology>
    </subcellularLocation>
</comment>
<feature type="transmembrane region" description="Helical" evidence="7">
    <location>
        <begin position="150"/>
        <end position="168"/>
    </location>
</feature>
<dbReference type="InterPro" id="IPR000515">
    <property type="entry name" value="MetI-like"/>
</dbReference>
<dbReference type="PANTHER" id="PTHR43744">
    <property type="entry name" value="ABC TRANSPORTER PERMEASE PROTEIN MG189-RELATED-RELATED"/>
    <property type="match status" value="1"/>
</dbReference>
<reference evidence="10 11" key="1">
    <citation type="submission" date="2019-07" db="EMBL/GenBank/DDBJ databases">
        <title>Paenibacillus thiaminolyticus NRRL B-4156.</title>
        <authorList>
            <person name="Hehnly C."/>
            <person name="Zhang L."/>
        </authorList>
    </citation>
    <scope>NUCLEOTIDE SEQUENCE [LARGE SCALE GENOMIC DNA]</scope>
    <source>
        <strain evidence="10 11">NRRL B-4156</strain>
    </source>
</reference>
<dbReference type="Proteomes" id="UP001209276">
    <property type="component" value="Unassembled WGS sequence"/>
</dbReference>
<dbReference type="Proteomes" id="UP000315377">
    <property type="component" value="Chromosome"/>
</dbReference>
<proteinExistence type="inferred from homology"/>
<dbReference type="GO" id="GO:0055085">
    <property type="term" value="P:transmembrane transport"/>
    <property type="evidence" value="ECO:0007669"/>
    <property type="project" value="InterPro"/>
</dbReference>
<keyword evidence="2 7" id="KW-0813">Transport</keyword>
<dbReference type="EMBL" id="JAMDMM010000040">
    <property type="protein sequence ID" value="MCY9609565.1"/>
    <property type="molecule type" value="Genomic_DNA"/>
</dbReference>
<feature type="transmembrane region" description="Helical" evidence="7">
    <location>
        <begin position="78"/>
        <end position="104"/>
    </location>
</feature>
<feature type="transmembrane region" description="Helical" evidence="7">
    <location>
        <begin position="249"/>
        <end position="272"/>
    </location>
</feature>
<dbReference type="PANTHER" id="PTHR43744:SF3">
    <property type="entry name" value="LACTOSE TRANSPORT SYSTEM PERMEASE PROTEIN LACG"/>
    <property type="match status" value="1"/>
</dbReference>
<evidence type="ECO:0000256" key="4">
    <source>
        <dbReference type="ARBA" id="ARBA00022692"/>
    </source>
</evidence>
<dbReference type="PROSITE" id="PS50928">
    <property type="entry name" value="ABC_TM1"/>
    <property type="match status" value="1"/>
</dbReference>
<feature type="domain" description="ABC transmembrane type-1" evidence="8">
    <location>
        <begin position="78"/>
        <end position="268"/>
    </location>
</feature>
<dbReference type="GeneID" id="76997477"/>
<evidence type="ECO:0000256" key="7">
    <source>
        <dbReference type="RuleBase" id="RU363032"/>
    </source>
</evidence>
<evidence type="ECO:0000313" key="12">
    <source>
        <dbReference type="Proteomes" id="UP001209276"/>
    </source>
</evidence>
<gene>
    <name evidence="10" type="ORF">FLT43_16055</name>
    <name evidence="9" type="ORF">M5W83_20660</name>
</gene>
<keyword evidence="4 7" id="KW-0812">Transmembrane</keyword>
<feature type="transmembrane region" description="Helical" evidence="7">
    <location>
        <begin position="21"/>
        <end position="41"/>
    </location>
</feature>
<dbReference type="CDD" id="cd06261">
    <property type="entry name" value="TM_PBP2"/>
    <property type="match status" value="1"/>
</dbReference>
<evidence type="ECO:0000256" key="5">
    <source>
        <dbReference type="ARBA" id="ARBA00022989"/>
    </source>
</evidence>
<dbReference type="EMBL" id="CP041405">
    <property type="protein sequence ID" value="QDM44820.1"/>
    <property type="molecule type" value="Genomic_DNA"/>
</dbReference>
<evidence type="ECO:0000256" key="6">
    <source>
        <dbReference type="ARBA" id="ARBA00023136"/>
    </source>
</evidence>
<organism evidence="10 11">
    <name type="scientific">Paenibacillus thiaminolyticus</name>
    <name type="common">Bacillus thiaminolyticus</name>
    <dbReference type="NCBI Taxonomy" id="49283"/>
    <lineage>
        <taxon>Bacteria</taxon>
        <taxon>Bacillati</taxon>
        <taxon>Bacillota</taxon>
        <taxon>Bacilli</taxon>
        <taxon>Bacillales</taxon>
        <taxon>Paenibacillaceae</taxon>
        <taxon>Paenibacillus</taxon>
    </lineage>
</organism>
<evidence type="ECO:0000256" key="1">
    <source>
        <dbReference type="ARBA" id="ARBA00004651"/>
    </source>
</evidence>
<keyword evidence="3" id="KW-1003">Cell membrane</keyword>
<feature type="transmembrane region" description="Helical" evidence="7">
    <location>
        <begin position="189"/>
        <end position="214"/>
    </location>
</feature>
<accession>A0AAP9DVS2</accession>
<dbReference type="Pfam" id="PF00528">
    <property type="entry name" value="BPD_transp_1"/>
    <property type="match status" value="1"/>
</dbReference>